<evidence type="ECO:0000256" key="2">
    <source>
        <dbReference type="ARBA" id="ARBA00022490"/>
    </source>
</evidence>
<keyword evidence="2 8" id="KW-0963">Cytoplasm</keyword>
<dbReference type="UniPathway" id="UPA00051">
    <property type="reaction ID" value="UER00074"/>
</dbReference>
<dbReference type="AlphaFoldDB" id="A0A098B8X3"/>
<evidence type="ECO:0000256" key="3">
    <source>
        <dbReference type="ARBA" id="ARBA00022605"/>
    </source>
</evidence>
<evidence type="ECO:0000256" key="4">
    <source>
        <dbReference type="ARBA" id="ARBA00022679"/>
    </source>
</evidence>
<evidence type="ECO:0000256" key="8">
    <source>
        <dbReference type="HAMAP-Rule" id="MF_00295"/>
    </source>
</evidence>
<comment type="pathway">
    <text evidence="8">Amino-acid biosynthesis; L-methionine biosynthesis via de novo pathway; O-acetyl-L-homoserine from L-homoserine: step 1/1.</text>
</comment>
<dbReference type="PATRIC" id="fig|49338.4.peg.5300"/>
<feature type="binding site" evidence="8">
    <location>
        <position position="192"/>
    </location>
    <ligand>
        <name>substrate</name>
    </ligand>
</feature>
<dbReference type="PIRSF" id="PIRSF000450">
    <property type="entry name" value="H_ser_succinyltr"/>
    <property type="match status" value="1"/>
</dbReference>
<gene>
    <name evidence="8" type="primary">metAA</name>
    <name evidence="10" type="ORF">DPCES_4929</name>
</gene>
<comment type="subcellular location">
    <subcellularLocation>
        <location evidence="1 8">Cytoplasm</location>
    </subcellularLocation>
</comment>
<sequence>MPINVPDGLPAAEILTKEDVFIMEEKRAEHQDIRPLSIVILNLMPNKIITETQILRLLGNSPLQVDITLLYPETHRSKNTPEEYLIKYYQTFDSIKDQKFDGMIITGAPIEQLPFEEVDFWPELQKIMDWSKANVFSTLFICWGAQAGLYHFFGVPKYPLPAKMFGVFPHTLNRRDIRLLRGFDDIFYVPHSRHTEVRKEDIVKVPELEILSESEESGVYLVGTKGGRQIFVTGHSEYDPYTLKAEYDRDISYELPINIPQNYYPGDDPRQTPVVRWRGHSNLLFANWLNYYVYQETPYNLEELGNR</sequence>
<keyword evidence="6 8" id="KW-0012">Acyltransferase</keyword>
<keyword evidence="5 8" id="KW-0486">Methionine biosynthesis</keyword>
<feature type="active site" description="Proton acceptor" evidence="8">
    <location>
        <position position="235"/>
    </location>
</feature>
<organism evidence="10">
    <name type="scientific">Desulfitobacterium hafniense</name>
    <name type="common">Desulfitobacterium frappieri</name>
    <dbReference type="NCBI Taxonomy" id="49338"/>
    <lineage>
        <taxon>Bacteria</taxon>
        <taxon>Bacillati</taxon>
        <taxon>Bacillota</taxon>
        <taxon>Clostridia</taxon>
        <taxon>Eubacteriales</taxon>
        <taxon>Desulfitobacteriaceae</taxon>
        <taxon>Desulfitobacterium</taxon>
    </lineage>
</organism>
<dbReference type="InterPro" id="IPR033752">
    <property type="entry name" value="MetA_family"/>
</dbReference>
<proteinExistence type="inferred from homology"/>
<comment type="catalytic activity">
    <reaction evidence="7 8">
        <text>L-homoserine + acetyl-CoA = O-acetyl-L-homoserine + CoA</text>
        <dbReference type="Rhea" id="RHEA:13701"/>
        <dbReference type="ChEBI" id="CHEBI:57287"/>
        <dbReference type="ChEBI" id="CHEBI:57288"/>
        <dbReference type="ChEBI" id="CHEBI:57476"/>
        <dbReference type="ChEBI" id="CHEBI:57716"/>
        <dbReference type="EC" id="2.3.1.31"/>
    </reaction>
</comment>
<dbReference type="Gene3D" id="3.40.50.880">
    <property type="match status" value="1"/>
</dbReference>
<dbReference type="HAMAP" id="MF_00295">
    <property type="entry name" value="MetA_acyltransf"/>
    <property type="match status" value="1"/>
</dbReference>
<dbReference type="GO" id="GO:0005737">
    <property type="term" value="C:cytoplasm"/>
    <property type="evidence" value="ECO:0007669"/>
    <property type="project" value="UniProtKB-SubCell"/>
</dbReference>
<accession>A0A098B8X3</accession>
<dbReference type="Pfam" id="PF04204">
    <property type="entry name" value="HTS"/>
    <property type="match status" value="1"/>
</dbReference>
<name>A0A098B8X3_DESHA</name>
<dbReference type="GO" id="GO:0008899">
    <property type="term" value="F:homoserine O-succinyltransferase activity"/>
    <property type="evidence" value="ECO:0007669"/>
    <property type="project" value="UniProtKB-UniRule"/>
</dbReference>
<dbReference type="EMBL" id="LK996017">
    <property type="protein sequence ID" value="CDX04815.1"/>
    <property type="molecule type" value="Genomic_DNA"/>
</dbReference>
<feature type="active site" evidence="8">
    <location>
        <position position="237"/>
    </location>
</feature>
<keyword evidence="3 8" id="KW-0028">Amino-acid biosynthesis</keyword>
<dbReference type="GO" id="GO:0004414">
    <property type="term" value="F:homoserine O-acetyltransferase activity"/>
    <property type="evidence" value="ECO:0007669"/>
    <property type="project" value="UniProtKB-EC"/>
</dbReference>
<dbReference type="PANTHER" id="PTHR20919:SF0">
    <property type="entry name" value="HOMOSERINE O-SUCCINYLTRANSFERASE"/>
    <property type="match status" value="1"/>
</dbReference>
<keyword evidence="4 8" id="KW-0808">Transferase</keyword>
<feature type="site" description="Important for acyl-CoA specificity" evidence="8">
    <location>
        <position position="111"/>
    </location>
</feature>
<feature type="binding site" evidence="8">
    <location>
        <position position="249"/>
    </location>
    <ligand>
        <name>substrate</name>
    </ligand>
</feature>
<comment type="similarity">
    <text evidence="8">Belongs to the MetA family.</text>
</comment>
<evidence type="ECO:0000256" key="5">
    <source>
        <dbReference type="ARBA" id="ARBA00023167"/>
    </source>
</evidence>
<dbReference type="GO" id="GO:0019281">
    <property type="term" value="P:L-methionine biosynthetic process from homoserine via O-succinyl-L-homoserine and cystathionine"/>
    <property type="evidence" value="ECO:0007669"/>
    <property type="project" value="InterPro"/>
</dbReference>
<feature type="site" description="Important for substrate specificity" evidence="8">
    <location>
        <position position="192"/>
    </location>
</feature>
<evidence type="ECO:0000256" key="9">
    <source>
        <dbReference type="PIRSR" id="PIRSR000450-1"/>
    </source>
</evidence>
<evidence type="ECO:0000256" key="7">
    <source>
        <dbReference type="ARBA" id="ARBA00049043"/>
    </source>
</evidence>
<reference evidence="10" key="1">
    <citation type="submission" date="2014-07" db="EMBL/GenBank/DDBJ databases">
        <authorList>
            <person name="Hornung V.Bastian."/>
        </authorList>
    </citation>
    <scope>NUCLEOTIDE SEQUENCE</scope>
    <source>
        <strain evidence="10">PCE-S</strain>
    </source>
</reference>
<dbReference type="InterPro" id="IPR005697">
    <property type="entry name" value="HST_MetA"/>
</dbReference>
<evidence type="ECO:0000256" key="1">
    <source>
        <dbReference type="ARBA" id="ARBA00004496"/>
    </source>
</evidence>
<dbReference type="FunFam" id="3.40.50.880:FF:000004">
    <property type="entry name" value="Homoserine O-succinyltransferase"/>
    <property type="match status" value="1"/>
</dbReference>
<dbReference type="SUPFAM" id="SSF52317">
    <property type="entry name" value="Class I glutamine amidotransferase-like"/>
    <property type="match status" value="1"/>
</dbReference>
<dbReference type="NCBIfam" id="TIGR01001">
    <property type="entry name" value="metA"/>
    <property type="match status" value="1"/>
</dbReference>
<dbReference type="InterPro" id="IPR029062">
    <property type="entry name" value="Class_I_gatase-like"/>
</dbReference>
<dbReference type="RefSeq" id="WP_018212216.1">
    <property type="nucleotide sequence ID" value="NZ_LK996017.1"/>
</dbReference>
<feature type="active site" description="Acyl-thioester intermediate" evidence="8 9">
    <location>
        <position position="142"/>
    </location>
</feature>
<protein>
    <recommendedName>
        <fullName evidence="8">Homoserine O-acetyltransferase</fullName>
        <shortName evidence="8">HAT</shortName>
        <ecNumber evidence="8">2.3.1.31</ecNumber>
    </recommendedName>
    <alternativeName>
        <fullName evidence="8">Homoserine transacetylase</fullName>
        <shortName evidence="8">HTA</shortName>
    </alternativeName>
</protein>
<feature type="binding site" evidence="8">
    <location>
        <position position="163"/>
    </location>
    <ligand>
        <name>substrate</name>
    </ligand>
</feature>
<dbReference type="PANTHER" id="PTHR20919">
    <property type="entry name" value="HOMOSERINE O-SUCCINYLTRANSFERASE"/>
    <property type="match status" value="1"/>
</dbReference>
<comment type="function">
    <text evidence="8">Transfers an acetyl group from acetyl-CoA to L-homoserine, forming acetyl-L-homoserine.</text>
</comment>
<dbReference type="CDD" id="cd03131">
    <property type="entry name" value="GATase1_HTS"/>
    <property type="match status" value="1"/>
</dbReference>
<evidence type="ECO:0000256" key="6">
    <source>
        <dbReference type="ARBA" id="ARBA00023315"/>
    </source>
</evidence>
<dbReference type="EC" id="2.3.1.31" evidence="8"/>
<evidence type="ECO:0000313" key="10">
    <source>
        <dbReference type="EMBL" id="CDX04815.1"/>
    </source>
</evidence>
<comment type="caution">
    <text evidence="8">Lacks conserved residue(s) required for the propagation of feature annotation.</text>
</comment>